<feature type="signal peptide" evidence="1">
    <location>
        <begin position="1"/>
        <end position="20"/>
    </location>
</feature>
<keyword evidence="3" id="KW-1185">Reference proteome</keyword>
<organism evidence="2 3">
    <name type="scientific">Qipengyuania atrilutea</name>
    <dbReference type="NCBI Taxonomy" id="2744473"/>
    <lineage>
        <taxon>Bacteria</taxon>
        <taxon>Pseudomonadati</taxon>
        <taxon>Pseudomonadota</taxon>
        <taxon>Alphaproteobacteria</taxon>
        <taxon>Sphingomonadales</taxon>
        <taxon>Erythrobacteraceae</taxon>
        <taxon>Qipengyuania</taxon>
    </lineage>
</organism>
<protein>
    <submittedName>
        <fullName evidence="2">Elongation factor P</fullName>
    </submittedName>
</protein>
<sequence length="120" mass="12800">MTKTFAALALAVAAVSAASAAPGGRIGTLPLGSYVCGLPGDATGEAWLEQEDMDFVLINGSSYRTSEGRGTYLLTGDNVRFTRGPMKGMRFVRETLNRLRKVEANGSAGKLRCIRRSERG</sequence>
<gene>
    <name evidence="2" type="ORF">HUV48_01440</name>
</gene>
<dbReference type="EMBL" id="JABWGV010000001">
    <property type="protein sequence ID" value="NVD43680.1"/>
    <property type="molecule type" value="Genomic_DNA"/>
</dbReference>
<keyword evidence="2" id="KW-0251">Elongation factor</keyword>
<accession>A0A850GZN1</accession>
<comment type="caution">
    <text evidence="2">The sequence shown here is derived from an EMBL/GenBank/DDBJ whole genome shotgun (WGS) entry which is preliminary data.</text>
</comment>
<reference evidence="2 3" key="1">
    <citation type="submission" date="2020-06" db="EMBL/GenBank/DDBJ databases">
        <title>Altererythrobacter sp. HHU K3-1.</title>
        <authorList>
            <person name="Zhang D."/>
            <person name="Xue H."/>
        </authorList>
    </citation>
    <scope>NUCLEOTIDE SEQUENCE [LARGE SCALE GENOMIC DNA]</scope>
    <source>
        <strain evidence="2 3">HHU K3-1</strain>
    </source>
</reference>
<keyword evidence="2" id="KW-0648">Protein biosynthesis</keyword>
<keyword evidence="1" id="KW-0732">Signal</keyword>
<proteinExistence type="predicted"/>
<evidence type="ECO:0000313" key="3">
    <source>
        <dbReference type="Proteomes" id="UP000561438"/>
    </source>
</evidence>
<dbReference type="GO" id="GO:0003746">
    <property type="term" value="F:translation elongation factor activity"/>
    <property type="evidence" value="ECO:0007669"/>
    <property type="project" value="UniProtKB-KW"/>
</dbReference>
<dbReference type="Proteomes" id="UP000561438">
    <property type="component" value="Unassembled WGS sequence"/>
</dbReference>
<evidence type="ECO:0000313" key="2">
    <source>
        <dbReference type="EMBL" id="NVD43680.1"/>
    </source>
</evidence>
<feature type="chain" id="PRO_5032868333" evidence="1">
    <location>
        <begin position="21"/>
        <end position="120"/>
    </location>
</feature>
<evidence type="ECO:0000256" key="1">
    <source>
        <dbReference type="SAM" id="SignalP"/>
    </source>
</evidence>
<name>A0A850GZN1_9SPHN</name>
<dbReference type="AlphaFoldDB" id="A0A850GZN1"/>
<dbReference type="RefSeq" id="WP_176265988.1">
    <property type="nucleotide sequence ID" value="NZ_JABWGV010000001.1"/>
</dbReference>